<accession>A0A5B7K797</accession>
<dbReference type="InterPro" id="IPR036179">
    <property type="entry name" value="Ig-like_dom_sf"/>
</dbReference>
<evidence type="ECO:0008006" key="4">
    <source>
        <dbReference type="Google" id="ProtNLM"/>
    </source>
</evidence>
<organism evidence="2 3">
    <name type="scientific">Portunus trituberculatus</name>
    <name type="common">Swimming crab</name>
    <name type="synonym">Neptunus trituberculatus</name>
    <dbReference type="NCBI Taxonomy" id="210409"/>
    <lineage>
        <taxon>Eukaryota</taxon>
        <taxon>Metazoa</taxon>
        <taxon>Ecdysozoa</taxon>
        <taxon>Arthropoda</taxon>
        <taxon>Crustacea</taxon>
        <taxon>Multicrustacea</taxon>
        <taxon>Malacostraca</taxon>
        <taxon>Eumalacostraca</taxon>
        <taxon>Eucarida</taxon>
        <taxon>Decapoda</taxon>
        <taxon>Pleocyemata</taxon>
        <taxon>Brachyura</taxon>
        <taxon>Eubrachyura</taxon>
        <taxon>Portunoidea</taxon>
        <taxon>Portunidae</taxon>
        <taxon>Portuninae</taxon>
        <taxon>Portunus</taxon>
    </lineage>
</organism>
<dbReference type="AlphaFoldDB" id="A0A5B7K797"/>
<feature type="compositionally biased region" description="Basic and acidic residues" evidence="1">
    <location>
        <begin position="71"/>
        <end position="82"/>
    </location>
</feature>
<dbReference type="EMBL" id="VSRR010143189">
    <property type="protein sequence ID" value="MPD04861.1"/>
    <property type="molecule type" value="Genomic_DNA"/>
</dbReference>
<feature type="region of interest" description="Disordered" evidence="1">
    <location>
        <begin position="71"/>
        <end position="121"/>
    </location>
</feature>
<evidence type="ECO:0000313" key="2">
    <source>
        <dbReference type="EMBL" id="MPD04861.1"/>
    </source>
</evidence>
<gene>
    <name evidence="2" type="ORF">E2C01_100572</name>
</gene>
<name>A0A5B7K797_PORTR</name>
<dbReference type="OrthoDB" id="10015491at2759"/>
<dbReference type="SUPFAM" id="SSF48726">
    <property type="entry name" value="Immunoglobulin"/>
    <property type="match status" value="1"/>
</dbReference>
<dbReference type="PANTHER" id="PTHR21261:SF15">
    <property type="entry name" value="BEATEN PATH IIIA, ISOFORM D-RELATED"/>
    <property type="match status" value="1"/>
</dbReference>
<keyword evidence="3" id="KW-1185">Reference proteome</keyword>
<reference evidence="2 3" key="1">
    <citation type="submission" date="2019-05" db="EMBL/GenBank/DDBJ databases">
        <title>Another draft genome of Portunus trituberculatus and its Hox gene families provides insights of decapod evolution.</title>
        <authorList>
            <person name="Jeong J.-H."/>
            <person name="Song I."/>
            <person name="Kim S."/>
            <person name="Choi T."/>
            <person name="Kim D."/>
            <person name="Ryu S."/>
            <person name="Kim W."/>
        </authorList>
    </citation>
    <scope>NUCLEOTIDE SEQUENCE [LARGE SCALE GENOMIC DNA]</scope>
    <source>
        <tissue evidence="2">Muscle</tissue>
    </source>
</reference>
<protein>
    <recommendedName>
        <fullName evidence="4">Ig-like domain-containing protein</fullName>
    </recommendedName>
</protein>
<evidence type="ECO:0000313" key="3">
    <source>
        <dbReference type="Proteomes" id="UP000324222"/>
    </source>
</evidence>
<evidence type="ECO:0000256" key="1">
    <source>
        <dbReference type="SAM" id="MobiDB-lite"/>
    </source>
</evidence>
<feature type="compositionally biased region" description="Basic and acidic residues" evidence="1">
    <location>
        <begin position="103"/>
        <end position="112"/>
    </location>
</feature>
<sequence>MVQQVDVPGVVNLGENVELECHYEISGNLYSIKWYLNDREFFRYQPEEETNIMIFQIPGVNVNDEFVLESETRGERKREKEKMYRRKQKGKEGDGGEGAIADRGAEGGKEWNGRGAGVQVM</sequence>
<dbReference type="Proteomes" id="UP000324222">
    <property type="component" value="Unassembled WGS sequence"/>
</dbReference>
<proteinExistence type="predicted"/>
<dbReference type="PANTHER" id="PTHR21261">
    <property type="entry name" value="BEAT PROTEIN"/>
    <property type="match status" value="1"/>
</dbReference>
<comment type="caution">
    <text evidence="2">The sequence shown here is derived from an EMBL/GenBank/DDBJ whole genome shotgun (WGS) entry which is preliminary data.</text>
</comment>